<feature type="transmembrane region" description="Helical" evidence="1">
    <location>
        <begin position="569"/>
        <end position="591"/>
    </location>
</feature>
<dbReference type="EMBL" id="LAPZ01000014">
    <property type="protein sequence ID" value="OSY87108.1"/>
    <property type="molecule type" value="Genomic_DNA"/>
</dbReference>
<comment type="caution">
    <text evidence="2">The sequence shown here is derived from an EMBL/GenBank/DDBJ whole genome shotgun (WGS) entry which is preliminary data.</text>
</comment>
<feature type="transmembrane region" description="Helical" evidence="1">
    <location>
        <begin position="351"/>
        <end position="372"/>
    </location>
</feature>
<dbReference type="InterPro" id="IPR005625">
    <property type="entry name" value="PepSY-ass_TM"/>
</dbReference>
<keyword evidence="1" id="KW-1133">Transmembrane helix</keyword>
<feature type="transmembrane region" description="Helical" evidence="1">
    <location>
        <begin position="640"/>
        <end position="659"/>
    </location>
</feature>
<dbReference type="Pfam" id="PF03929">
    <property type="entry name" value="PepSY_TM"/>
    <property type="match status" value="1"/>
</dbReference>
<feature type="transmembrane region" description="Helical" evidence="1">
    <location>
        <begin position="138"/>
        <end position="167"/>
    </location>
</feature>
<dbReference type="PANTHER" id="PTHR34219:SF3">
    <property type="entry name" value="BLL7967 PROTEIN"/>
    <property type="match status" value="1"/>
</dbReference>
<name>A0A1Y2PBN9_9FLAO</name>
<evidence type="ECO:0000313" key="3">
    <source>
        <dbReference type="Proteomes" id="UP000194221"/>
    </source>
</evidence>
<feature type="transmembrane region" description="Helical" evidence="1">
    <location>
        <begin position="611"/>
        <end position="628"/>
    </location>
</feature>
<keyword evidence="3" id="KW-1185">Reference proteome</keyword>
<feature type="transmembrane region" description="Helical" evidence="1">
    <location>
        <begin position="665"/>
        <end position="682"/>
    </location>
</feature>
<feature type="transmembrane region" description="Helical" evidence="1">
    <location>
        <begin position="12"/>
        <end position="36"/>
    </location>
</feature>
<feature type="transmembrane region" description="Helical" evidence="1">
    <location>
        <begin position="428"/>
        <end position="445"/>
    </location>
</feature>
<feature type="transmembrane region" description="Helical" evidence="1">
    <location>
        <begin position="205"/>
        <end position="228"/>
    </location>
</feature>
<evidence type="ECO:0000313" key="2">
    <source>
        <dbReference type="EMBL" id="OSY87108.1"/>
    </source>
</evidence>
<dbReference type="OrthoDB" id="6307929at2"/>
<gene>
    <name evidence="2" type="ORF">WH52_12625</name>
</gene>
<feature type="transmembrane region" description="Helical" evidence="1">
    <location>
        <begin position="490"/>
        <end position="509"/>
    </location>
</feature>
<dbReference type="InParanoid" id="A0A1Y2PBN9"/>
<feature type="transmembrane region" description="Helical" evidence="1">
    <location>
        <begin position="457"/>
        <end position="478"/>
    </location>
</feature>
<keyword evidence="1" id="KW-0812">Transmembrane</keyword>
<protein>
    <submittedName>
        <fullName evidence="2">PepSY-associated TM helix domain-containing protein</fullName>
    </submittedName>
</protein>
<dbReference type="STRING" id="1635173.WH52_12625"/>
<dbReference type="RefSeq" id="WP_086031328.1">
    <property type="nucleotide sequence ID" value="NZ_LAPZ01000014.1"/>
</dbReference>
<sequence length="693" mass="80933">MSNRNYNVFFNTHTVSGIIISVALYVIFFAGAFALFKDEIEAWEEGKHSKHIARENIDFDSLLKNLSKEKHLTSRDLRFYLDNTRNDIYLLSSPAKDTLNIPEEAKYQNYEAINIHTLKTATYTEKYSLGEFLYRLHFFAQIPIFGVYLAGFVSLFFLFAIVTGVIVHWKKIISNFYQFNPKNALKRVWTDAHTALGIIGLPFQFMYAITGAYFCLSIFVLIPANFLYNGNQKKLMEDLRPDQKTYGWTGSTQKELPSINQFIQKNSSRWNYFNPTFLLIKNYGGESMKYELIGELNEKEQFLSIGYISYDLKSNHTTVLRNPTKAKYTDDIQQSMYRLHFGNFNGKLSKVIYFILALITCFVIITGVLIWIEARNKKSMTLKQRLYTAKVGHIYLAICLSLFPVIALFFLVVKLLPEAYQTQKMGILYNYFFGIWLLATLFFRFKRDNYFTNKITLLIGAVLGFLIPIVNGIVSNNWIWNTYKNKQYDILTIDLLWISLSTIALWVYFKIKPKPEMQSAFNKHPIDYKNRKQLLATERELNQSELKTNQLETEKIEDQNYIPMRTKIVILWIFLGIGWIVHHMYGLFNIYYNETLVMEGATGEAPLIHHIYRILFEGMCLLFGLLTLEISEKWFKITSLIWASIAALYNVYHFIEAILHESSNISEIFMLILVTIASIFLVKNLNSWRKENI</sequence>
<proteinExistence type="predicted"/>
<accession>A0A1Y2PBN9</accession>
<keyword evidence="1" id="KW-0472">Membrane</keyword>
<dbReference type="AlphaFoldDB" id="A0A1Y2PBN9"/>
<evidence type="ECO:0000256" key="1">
    <source>
        <dbReference type="SAM" id="Phobius"/>
    </source>
</evidence>
<reference evidence="2 3" key="1">
    <citation type="submission" date="2015-03" db="EMBL/GenBank/DDBJ databases">
        <title>Genome sequence of Tenacibaculum sp. S2-2, isolated from intestinal microbiota of sea cucumber, Apostichopus japonicas.</title>
        <authorList>
            <person name="Shao Z."/>
            <person name="Wang L."/>
            <person name="Li X."/>
        </authorList>
    </citation>
    <scope>NUCLEOTIDE SEQUENCE [LARGE SCALE GENOMIC DNA]</scope>
    <source>
        <strain evidence="2 3">S2-2</strain>
    </source>
</reference>
<organism evidence="2 3">
    <name type="scientific">Tenacibaculum holothuriorum</name>
    <dbReference type="NCBI Taxonomy" id="1635173"/>
    <lineage>
        <taxon>Bacteria</taxon>
        <taxon>Pseudomonadati</taxon>
        <taxon>Bacteroidota</taxon>
        <taxon>Flavobacteriia</taxon>
        <taxon>Flavobacteriales</taxon>
        <taxon>Flavobacteriaceae</taxon>
        <taxon>Tenacibaculum</taxon>
    </lineage>
</organism>
<feature type="transmembrane region" description="Helical" evidence="1">
    <location>
        <begin position="393"/>
        <end position="416"/>
    </location>
</feature>
<dbReference type="PANTHER" id="PTHR34219">
    <property type="entry name" value="IRON-REGULATED INNER MEMBRANE PROTEIN-RELATED"/>
    <property type="match status" value="1"/>
</dbReference>
<dbReference type="Proteomes" id="UP000194221">
    <property type="component" value="Unassembled WGS sequence"/>
</dbReference>